<evidence type="ECO:0000259" key="5">
    <source>
        <dbReference type="Pfam" id="PF03088"/>
    </source>
</evidence>
<evidence type="ECO:0000256" key="1">
    <source>
        <dbReference type="ARBA" id="ARBA00009191"/>
    </source>
</evidence>
<accession>A0AAV4K270</accession>
<feature type="domain" description="Strictosidine synthase conserved region" evidence="5">
    <location>
        <begin position="37"/>
        <end position="117"/>
    </location>
</feature>
<protein>
    <submittedName>
        <fullName evidence="6">Adipocyte plasma membrane-associated protein</fullName>
    </submittedName>
</protein>
<feature type="compositionally biased region" description="Low complexity" evidence="4">
    <location>
        <begin position="333"/>
        <end position="387"/>
    </location>
</feature>
<feature type="compositionally biased region" description="Low complexity" evidence="4">
    <location>
        <begin position="403"/>
        <end position="484"/>
    </location>
</feature>
<evidence type="ECO:0000313" key="6">
    <source>
        <dbReference type="EMBL" id="GFS27832.1"/>
    </source>
</evidence>
<dbReference type="InterPro" id="IPR011042">
    <property type="entry name" value="6-blade_b-propeller_TolB-like"/>
</dbReference>
<comment type="caution">
    <text evidence="6">The sequence shown here is derived from an EMBL/GenBank/DDBJ whole genome shotgun (WGS) entry which is preliminary data.</text>
</comment>
<dbReference type="EMBL" id="BMAT01010570">
    <property type="protein sequence ID" value="GFS27832.1"/>
    <property type="molecule type" value="Genomic_DNA"/>
</dbReference>
<organism evidence="6 7">
    <name type="scientific">Elysia marginata</name>
    <dbReference type="NCBI Taxonomy" id="1093978"/>
    <lineage>
        <taxon>Eukaryota</taxon>
        <taxon>Metazoa</taxon>
        <taxon>Spiralia</taxon>
        <taxon>Lophotrochozoa</taxon>
        <taxon>Mollusca</taxon>
        <taxon>Gastropoda</taxon>
        <taxon>Heterobranchia</taxon>
        <taxon>Euthyneura</taxon>
        <taxon>Panpulmonata</taxon>
        <taxon>Sacoglossa</taxon>
        <taxon>Placobranchoidea</taxon>
        <taxon>Plakobranchidae</taxon>
        <taxon>Elysia</taxon>
    </lineage>
</organism>
<evidence type="ECO:0000313" key="7">
    <source>
        <dbReference type="Proteomes" id="UP000762676"/>
    </source>
</evidence>
<dbReference type="Pfam" id="PF03088">
    <property type="entry name" value="Str_synth"/>
    <property type="match status" value="1"/>
</dbReference>
<dbReference type="GO" id="GO:0012505">
    <property type="term" value="C:endomembrane system"/>
    <property type="evidence" value="ECO:0007669"/>
    <property type="project" value="TreeGrafter"/>
</dbReference>
<evidence type="ECO:0000256" key="4">
    <source>
        <dbReference type="SAM" id="MobiDB-lite"/>
    </source>
</evidence>
<name>A0AAV4K270_9GAST</name>
<dbReference type="Proteomes" id="UP000762676">
    <property type="component" value="Unassembled WGS sequence"/>
</dbReference>
<dbReference type="AlphaFoldDB" id="A0AAV4K270"/>
<comment type="similarity">
    <text evidence="1">Belongs to the strictosidine synthase family.</text>
</comment>
<dbReference type="SUPFAM" id="SSF63829">
    <property type="entry name" value="Calcium-dependent phosphotriesterase"/>
    <property type="match status" value="1"/>
</dbReference>
<reference evidence="6 7" key="1">
    <citation type="journal article" date="2021" name="Elife">
        <title>Chloroplast acquisition without the gene transfer in kleptoplastic sea slugs, Plakobranchus ocellatus.</title>
        <authorList>
            <person name="Maeda T."/>
            <person name="Takahashi S."/>
            <person name="Yoshida T."/>
            <person name="Shimamura S."/>
            <person name="Takaki Y."/>
            <person name="Nagai Y."/>
            <person name="Toyoda A."/>
            <person name="Suzuki Y."/>
            <person name="Arimoto A."/>
            <person name="Ishii H."/>
            <person name="Satoh N."/>
            <person name="Nishiyama T."/>
            <person name="Hasebe M."/>
            <person name="Maruyama T."/>
            <person name="Minagawa J."/>
            <person name="Obokata J."/>
            <person name="Shigenobu S."/>
        </authorList>
    </citation>
    <scope>NUCLEOTIDE SEQUENCE [LARGE SCALE GENOMIC DNA]</scope>
</reference>
<dbReference type="PANTHER" id="PTHR10426:SF88">
    <property type="entry name" value="ADIPOCYTE PLASMA MEMBRANE-ASSOCIATED PROTEIN HEMOMUCIN-RELATED"/>
    <property type="match status" value="1"/>
</dbReference>
<dbReference type="GO" id="GO:0016787">
    <property type="term" value="F:hydrolase activity"/>
    <property type="evidence" value="ECO:0007669"/>
    <property type="project" value="TreeGrafter"/>
</dbReference>
<feature type="region of interest" description="Disordered" evidence="4">
    <location>
        <begin position="333"/>
        <end position="484"/>
    </location>
</feature>
<dbReference type="Gene3D" id="2.120.10.30">
    <property type="entry name" value="TolB, C-terminal domain"/>
    <property type="match status" value="1"/>
</dbReference>
<dbReference type="PANTHER" id="PTHR10426">
    <property type="entry name" value="STRICTOSIDINE SYNTHASE-RELATED"/>
    <property type="match status" value="1"/>
</dbReference>
<proteinExistence type="inferred from homology"/>
<dbReference type="InterPro" id="IPR018119">
    <property type="entry name" value="Strictosidine_synth_cons-reg"/>
</dbReference>
<gene>
    <name evidence="6" type="ORF">ElyMa_005308700</name>
</gene>
<keyword evidence="3" id="KW-0325">Glycoprotein</keyword>
<keyword evidence="7" id="KW-1185">Reference proteome</keyword>
<sequence>MVLTYISNMSLGSWGAVQTLYSSSTPVGGRATTYISDVEVAQDGTILFTDSSARWPRHEQFSILLEGDVTGRLLAYSDTSNKAIVVLNDLAFPNGLQLGPNDDYLLITETGKAKILKLGLKRSDGSWLKLSDFTRYLPGLPDNIRASGRGTYWVAFSQARHHNMSSMVDEYANDLQMRKIIAKEQIKSMTDKYGIVAELDGDGKIIRTFQDPTGLKEDSISEAHEHEGYLYLGSTDDKHISRVLTTRQFNVERFLAKLKSTCRATKINVDRLRMVLRRLIAIAELRRALLAAQRRREEAEARLTTTVAPETSDSTSSAFTTTTALVTDVSATSSTSAQDSTTQAATATTQGQSSATTTTAGETITAAASTSAATTATTVTAAATESTTVDEETGGGIVEDVTEAPTTAAQTSAPTTSVTDSTAQASTDATTAAATTASGTAETTADSTTAASTAAQTSDSATTSSATDATTDSSATTMSTSATT</sequence>
<evidence type="ECO:0000256" key="2">
    <source>
        <dbReference type="ARBA" id="ARBA00022553"/>
    </source>
</evidence>
<evidence type="ECO:0000256" key="3">
    <source>
        <dbReference type="ARBA" id="ARBA00023180"/>
    </source>
</evidence>
<feature type="region of interest" description="Disordered" evidence="4">
    <location>
        <begin position="300"/>
        <end position="319"/>
    </location>
</feature>
<keyword evidence="2" id="KW-0597">Phosphoprotein</keyword>